<feature type="compositionally biased region" description="Low complexity" evidence="4">
    <location>
        <begin position="14"/>
        <end position="31"/>
    </location>
</feature>
<dbReference type="PANTHER" id="PTHR23527">
    <property type="entry name" value="BLL3282 PROTEIN"/>
    <property type="match status" value="1"/>
</dbReference>
<dbReference type="InterPro" id="IPR036259">
    <property type="entry name" value="MFS_trans_sf"/>
</dbReference>
<evidence type="ECO:0000256" key="5">
    <source>
        <dbReference type="SAM" id="Phobius"/>
    </source>
</evidence>
<feature type="transmembrane region" description="Helical" evidence="5">
    <location>
        <begin position="255"/>
        <end position="282"/>
    </location>
</feature>
<proteinExistence type="predicted"/>
<feature type="transmembrane region" description="Helical" evidence="5">
    <location>
        <begin position="388"/>
        <end position="409"/>
    </location>
</feature>
<dbReference type="AlphaFoldDB" id="A0A2C7AH46"/>
<dbReference type="EMBL" id="PDNU01000003">
    <property type="protein sequence ID" value="PHK96526.1"/>
    <property type="molecule type" value="Genomic_DNA"/>
</dbReference>
<evidence type="ECO:0000259" key="6">
    <source>
        <dbReference type="PROSITE" id="PS50850"/>
    </source>
</evidence>
<dbReference type="InterPro" id="IPR052952">
    <property type="entry name" value="MFS-Transporter"/>
</dbReference>
<dbReference type="PROSITE" id="PS50850">
    <property type="entry name" value="MFS"/>
    <property type="match status" value="1"/>
</dbReference>
<feature type="transmembrane region" description="Helical" evidence="5">
    <location>
        <begin position="322"/>
        <end position="340"/>
    </location>
</feature>
<dbReference type="OrthoDB" id="7488909at2"/>
<comment type="caution">
    <text evidence="7">The sequence shown here is derived from an EMBL/GenBank/DDBJ whole genome shotgun (WGS) entry which is preliminary data.</text>
</comment>
<dbReference type="PANTHER" id="PTHR23527:SF1">
    <property type="entry name" value="BLL3282 PROTEIN"/>
    <property type="match status" value="1"/>
</dbReference>
<protein>
    <recommendedName>
        <fullName evidence="6">Major facilitator superfamily (MFS) profile domain-containing protein</fullName>
    </recommendedName>
</protein>
<dbReference type="Proteomes" id="UP000223527">
    <property type="component" value="Unassembled WGS sequence"/>
</dbReference>
<evidence type="ECO:0000313" key="7">
    <source>
        <dbReference type="EMBL" id="PHK96526.1"/>
    </source>
</evidence>
<feature type="transmembrane region" description="Helical" evidence="5">
    <location>
        <begin position="294"/>
        <end position="313"/>
    </location>
</feature>
<reference evidence="7 8" key="1">
    <citation type="submission" date="2017-10" db="EMBL/GenBank/DDBJ databases">
        <authorList>
            <person name="Banno H."/>
            <person name="Chua N.-H."/>
        </authorList>
    </citation>
    <scope>NUCLEOTIDE SEQUENCE [LARGE SCALE GENOMIC DNA]</scope>
    <source>
        <strain evidence="7 8">YW11</strain>
    </source>
</reference>
<dbReference type="GO" id="GO:0022857">
    <property type="term" value="F:transmembrane transporter activity"/>
    <property type="evidence" value="ECO:0007669"/>
    <property type="project" value="InterPro"/>
</dbReference>
<feature type="transmembrane region" description="Helical" evidence="5">
    <location>
        <begin position="81"/>
        <end position="100"/>
    </location>
</feature>
<accession>A0A2C7AH46</accession>
<name>A0A2C7AH46_9PROT</name>
<dbReference type="SUPFAM" id="SSF103473">
    <property type="entry name" value="MFS general substrate transporter"/>
    <property type="match status" value="1"/>
</dbReference>
<gene>
    <name evidence="7" type="ORF">CR162_04155</name>
</gene>
<keyword evidence="2 5" id="KW-1133">Transmembrane helix</keyword>
<keyword evidence="8" id="KW-1185">Reference proteome</keyword>
<evidence type="ECO:0000256" key="4">
    <source>
        <dbReference type="SAM" id="MobiDB-lite"/>
    </source>
</evidence>
<feature type="transmembrane region" description="Helical" evidence="5">
    <location>
        <begin position="120"/>
        <end position="148"/>
    </location>
</feature>
<dbReference type="Gene3D" id="1.20.1250.20">
    <property type="entry name" value="MFS general substrate transporter like domains"/>
    <property type="match status" value="2"/>
</dbReference>
<evidence type="ECO:0000256" key="2">
    <source>
        <dbReference type="ARBA" id="ARBA00022989"/>
    </source>
</evidence>
<dbReference type="Pfam" id="PF07690">
    <property type="entry name" value="MFS_1"/>
    <property type="match status" value="1"/>
</dbReference>
<feature type="domain" description="Major facilitator superfamily (MFS) profile" evidence="6">
    <location>
        <begin position="44"/>
        <end position="438"/>
    </location>
</feature>
<feature type="transmembrane region" description="Helical" evidence="5">
    <location>
        <begin position="198"/>
        <end position="215"/>
    </location>
</feature>
<dbReference type="InterPro" id="IPR020846">
    <property type="entry name" value="MFS_dom"/>
</dbReference>
<evidence type="ECO:0000256" key="3">
    <source>
        <dbReference type="ARBA" id="ARBA00023136"/>
    </source>
</evidence>
<organism evidence="7 8">
    <name type="scientific">Teichococcus rhizosphaerae</name>
    <dbReference type="NCBI Taxonomy" id="1335062"/>
    <lineage>
        <taxon>Bacteria</taxon>
        <taxon>Pseudomonadati</taxon>
        <taxon>Pseudomonadota</taxon>
        <taxon>Alphaproteobacteria</taxon>
        <taxon>Acetobacterales</taxon>
        <taxon>Roseomonadaceae</taxon>
        <taxon>Roseomonas</taxon>
    </lineage>
</organism>
<evidence type="ECO:0000256" key="1">
    <source>
        <dbReference type="ARBA" id="ARBA00022692"/>
    </source>
</evidence>
<dbReference type="InterPro" id="IPR011701">
    <property type="entry name" value="MFS"/>
</dbReference>
<evidence type="ECO:0000313" key="8">
    <source>
        <dbReference type="Proteomes" id="UP000223527"/>
    </source>
</evidence>
<sequence length="444" mass="44722">MSPTSWPSSPPRSPASSPGRTSSWTASSTTSDRPVPEAEPRPPWVAALGVALLMQTVSACLTRVFPVLAPALTQAAGVPEGSIGLLASVGSAGTMAWLVLGNGVMAQLGAVRTLQFGAVLGVAGLLLAVAGSWAALLLASLLIGLGYGPSPPAGSDLLRRHAPARHRSLVFSIKQSGVPLGGAVAGLAVPLLLLGGDWRWACLGIALPALAATLLSEVFRRRIDRPGPARFSLRAALRPAQMAAPFRLLVAQRGLLGVSYVSLAFAVAQGSVFAFLVLYLTARHGFSLAEAGSAFAAMQGVGVAGRILVGWLADRAGSARHVLVMLAFASAAVTALLAAIGPAWPAAAVVGLSALGGIAIASWNGVFMAEVSGMVPEPQVGEATAATTFVTFIGYVLGPALVGACLALGTGYGAAFLAVAALPFTGGLVLLLSRAGPAASQPDR</sequence>
<keyword evidence="1 5" id="KW-0812">Transmembrane</keyword>
<feature type="region of interest" description="Disordered" evidence="4">
    <location>
        <begin position="1"/>
        <end position="40"/>
    </location>
</feature>
<feature type="transmembrane region" description="Helical" evidence="5">
    <location>
        <begin position="346"/>
        <end position="367"/>
    </location>
</feature>
<keyword evidence="3 5" id="KW-0472">Membrane</keyword>
<feature type="transmembrane region" description="Helical" evidence="5">
    <location>
        <begin position="415"/>
        <end position="432"/>
    </location>
</feature>